<feature type="region of interest" description="Disordered" evidence="2">
    <location>
        <begin position="271"/>
        <end position="332"/>
    </location>
</feature>
<dbReference type="PROSITE" id="PS51898">
    <property type="entry name" value="TYR_RECOMBINASE"/>
    <property type="match status" value="1"/>
</dbReference>
<organism evidence="4">
    <name type="scientific">marine sediment metagenome</name>
    <dbReference type="NCBI Taxonomy" id="412755"/>
    <lineage>
        <taxon>unclassified sequences</taxon>
        <taxon>metagenomes</taxon>
        <taxon>ecological metagenomes</taxon>
    </lineage>
</organism>
<dbReference type="InterPro" id="IPR050090">
    <property type="entry name" value="Tyrosine_recombinase_XerCD"/>
</dbReference>
<evidence type="ECO:0000256" key="2">
    <source>
        <dbReference type="SAM" id="MobiDB-lite"/>
    </source>
</evidence>
<name>A0A0F8YW55_9ZZZZ</name>
<dbReference type="PANTHER" id="PTHR30349">
    <property type="entry name" value="PHAGE INTEGRASE-RELATED"/>
    <property type="match status" value="1"/>
</dbReference>
<evidence type="ECO:0000256" key="1">
    <source>
        <dbReference type="ARBA" id="ARBA00023172"/>
    </source>
</evidence>
<dbReference type="GO" id="GO:0006310">
    <property type="term" value="P:DNA recombination"/>
    <property type="evidence" value="ECO:0007669"/>
    <property type="project" value="UniProtKB-KW"/>
</dbReference>
<dbReference type="AlphaFoldDB" id="A0A0F8YW55"/>
<dbReference type="PANTHER" id="PTHR30349:SF64">
    <property type="entry name" value="PROPHAGE INTEGRASE INTD-RELATED"/>
    <property type="match status" value="1"/>
</dbReference>
<reference evidence="4" key="1">
    <citation type="journal article" date="2015" name="Nature">
        <title>Complex archaea that bridge the gap between prokaryotes and eukaryotes.</title>
        <authorList>
            <person name="Spang A."/>
            <person name="Saw J.H."/>
            <person name="Jorgensen S.L."/>
            <person name="Zaremba-Niedzwiedzka K."/>
            <person name="Martijn J."/>
            <person name="Lind A.E."/>
            <person name="van Eijk R."/>
            <person name="Schleper C."/>
            <person name="Guy L."/>
            <person name="Ettema T.J."/>
        </authorList>
    </citation>
    <scope>NUCLEOTIDE SEQUENCE</scope>
</reference>
<comment type="caution">
    <text evidence="4">The sequence shown here is derived from an EMBL/GenBank/DDBJ whole genome shotgun (WGS) entry which is preliminary data.</text>
</comment>
<dbReference type="GO" id="GO:0003677">
    <property type="term" value="F:DNA binding"/>
    <property type="evidence" value="ECO:0007669"/>
    <property type="project" value="InterPro"/>
</dbReference>
<accession>A0A0F8YW55</accession>
<gene>
    <name evidence="4" type="ORF">LCGC14_3045880</name>
</gene>
<dbReference type="EMBL" id="LAZR01064054">
    <property type="protein sequence ID" value="KKK58294.1"/>
    <property type="molecule type" value="Genomic_DNA"/>
</dbReference>
<proteinExistence type="predicted"/>
<sequence length="332" mass="37366">SIQSSNHYLRAIKGFCNWMVKDGRLAENPLQSLSGMNVAVDLRHERRHLTEDELLQLMESTRTGPTFYGLTGPERALLYMVAVYTGLRANEIRSLQWRDLNLKEAPPTITVRAAYSKHRREDIVPLPKCLTNELSEWQQAHENDPESHVFPKLTTHTARMLRRDLEAAGIVYRDNAGWVVDFHALRHTFISRLAKAGVHPKVAQDLARHSGIKLTMNLYTHTVLEDQMLALDKLPDLSGPDIETADNSLAKTGTDDEKCLTHQLTQTSDFLSQGMSLTGRDEGEVGESKVAGETPDSSRNSSVLHHKSSPNIKASDRDRTGNLRFTKPLLYH</sequence>
<dbReference type="InterPro" id="IPR011010">
    <property type="entry name" value="DNA_brk_join_enz"/>
</dbReference>
<keyword evidence="1" id="KW-0233">DNA recombination</keyword>
<dbReference type="SUPFAM" id="SSF56349">
    <property type="entry name" value="DNA breaking-rejoining enzymes"/>
    <property type="match status" value="1"/>
</dbReference>
<protein>
    <recommendedName>
        <fullName evidence="3">Tyr recombinase domain-containing protein</fullName>
    </recommendedName>
</protein>
<feature type="non-terminal residue" evidence="4">
    <location>
        <position position="1"/>
    </location>
</feature>
<dbReference type="GO" id="GO:0015074">
    <property type="term" value="P:DNA integration"/>
    <property type="evidence" value="ECO:0007669"/>
    <property type="project" value="InterPro"/>
</dbReference>
<evidence type="ECO:0000259" key="3">
    <source>
        <dbReference type="PROSITE" id="PS51898"/>
    </source>
</evidence>
<dbReference type="InterPro" id="IPR002104">
    <property type="entry name" value="Integrase_catalytic"/>
</dbReference>
<dbReference type="CDD" id="cd01189">
    <property type="entry name" value="INT_ICEBs1_C_like"/>
    <property type="match status" value="1"/>
</dbReference>
<dbReference type="InterPro" id="IPR013762">
    <property type="entry name" value="Integrase-like_cat_sf"/>
</dbReference>
<feature type="domain" description="Tyr recombinase" evidence="3">
    <location>
        <begin position="44"/>
        <end position="232"/>
    </location>
</feature>
<dbReference type="Pfam" id="PF00589">
    <property type="entry name" value="Phage_integrase"/>
    <property type="match status" value="1"/>
</dbReference>
<evidence type="ECO:0000313" key="4">
    <source>
        <dbReference type="EMBL" id="KKK58294.1"/>
    </source>
</evidence>
<dbReference type="Gene3D" id="1.10.443.10">
    <property type="entry name" value="Intergrase catalytic core"/>
    <property type="match status" value="1"/>
</dbReference>